<dbReference type="PANTHER" id="PTHR43537">
    <property type="entry name" value="TRANSCRIPTIONAL REGULATOR, GNTR FAMILY"/>
    <property type="match status" value="1"/>
</dbReference>
<dbReference type="InterPro" id="IPR008920">
    <property type="entry name" value="TF_FadR/GntR_C"/>
</dbReference>
<evidence type="ECO:0000313" key="6">
    <source>
        <dbReference type="Proteomes" id="UP000207598"/>
    </source>
</evidence>
<dbReference type="AlphaFoldDB" id="A0A238KYL7"/>
<dbReference type="RefSeq" id="WP_094022540.1">
    <property type="nucleotide sequence ID" value="NZ_FXYF01000012.1"/>
</dbReference>
<dbReference type="PROSITE" id="PS50949">
    <property type="entry name" value="HTH_GNTR"/>
    <property type="match status" value="1"/>
</dbReference>
<dbReference type="SMART" id="SM00345">
    <property type="entry name" value="HTH_GNTR"/>
    <property type="match status" value="1"/>
</dbReference>
<keyword evidence="6" id="KW-1185">Reference proteome</keyword>
<dbReference type="Gene3D" id="1.20.120.530">
    <property type="entry name" value="GntR ligand-binding domain-like"/>
    <property type="match status" value="1"/>
</dbReference>
<dbReference type="InterPro" id="IPR000524">
    <property type="entry name" value="Tscrpt_reg_HTH_GntR"/>
</dbReference>
<name>A0A238KYL7_9RHOB</name>
<evidence type="ECO:0000256" key="2">
    <source>
        <dbReference type="ARBA" id="ARBA00023125"/>
    </source>
</evidence>
<dbReference type="OrthoDB" id="8155773at2"/>
<evidence type="ECO:0000313" key="5">
    <source>
        <dbReference type="EMBL" id="SMX47817.1"/>
    </source>
</evidence>
<evidence type="ECO:0000256" key="3">
    <source>
        <dbReference type="ARBA" id="ARBA00023163"/>
    </source>
</evidence>
<dbReference type="Proteomes" id="UP000207598">
    <property type="component" value="Unassembled WGS sequence"/>
</dbReference>
<keyword evidence="3" id="KW-0804">Transcription</keyword>
<dbReference type="Pfam" id="PF00392">
    <property type="entry name" value="GntR"/>
    <property type="match status" value="1"/>
</dbReference>
<dbReference type="SMART" id="SM00895">
    <property type="entry name" value="FCD"/>
    <property type="match status" value="1"/>
</dbReference>
<feature type="domain" description="HTH gntR-type" evidence="4">
    <location>
        <begin position="8"/>
        <end position="75"/>
    </location>
</feature>
<reference evidence="5 6" key="1">
    <citation type="submission" date="2017-05" db="EMBL/GenBank/DDBJ databases">
        <authorList>
            <person name="Song R."/>
            <person name="Chenine A.L."/>
            <person name="Ruprecht R.M."/>
        </authorList>
    </citation>
    <scope>NUCLEOTIDE SEQUENCE [LARGE SCALE GENOMIC DNA]</scope>
    <source>
        <strain evidence="5 6">CECT 8898</strain>
    </source>
</reference>
<dbReference type="CDD" id="cd07377">
    <property type="entry name" value="WHTH_GntR"/>
    <property type="match status" value="1"/>
</dbReference>
<accession>A0A238KYL7</accession>
<keyword evidence="2" id="KW-0238">DNA-binding</keyword>
<dbReference type="SUPFAM" id="SSF48008">
    <property type="entry name" value="GntR ligand-binding domain-like"/>
    <property type="match status" value="1"/>
</dbReference>
<dbReference type="EMBL" id="FXYF01000012">
    <property type="protein sequence ID" value="SMX47817.1"/>
    <property type="molecule type" value="Genomic_DNA"/>
</dbReference>
<evidence type="ECO:0000256" key="1">
    <source>
        <dbReference type="ARBA" id="ARBA00023015"/>
    </source>
</evidence>
<dbReference type="Pfam" id="PF07729">
    <property type="entry name" value="FCD"/>
    <property type="match status" value="1"/>
</dbReference>
<organism evidence="5 6">
    <name type="scientific">Maliponia aquimaris</name>
    <dbReference type="NCBI Taxonomy" id="1673631"/>
    <lineage>
        <taxon>Bacteria</taxon>
        <taxon>Pseudomonadati</taxon>
        <taxon>Pseudomonadota</taxon>
        <taxon>Alphaproteobacteria</taxon>
        <taxon>Rhodobacterales</taxon>
        <taxon>Paracoccaceae</taxon>
        <taxon>Maliponia</taxon>
    </lineage>
</organism>
<dbReference type="InterPro" id="IPR036388">
    <property type="entry name" value="WH-like_DNA-bd_sf"/>
</dbReference>
<proteinExistence type="predicted"/>
<sequence>MAQINRPKSLTETVLEHLREQIVSGAYELGAALSERQLAEELNVSKTPVRESLVQLKTEGLVTILPQRGAFVFTLSAREVIEICEFRIAIEMAALHLAIKRDRAALVADITGVVDRMGKARAKGDAKEYLRLDSAFHAAFFSHCGNHYLKDSYDRYVGKIAALRTHLSVKPMHTKLSFEEHKALRDVLADGSDAQIAAILEAHIGRTRESYAETVEDIAAADAVKSAG</sequence>
<gene>
    <name evidence="5" type="primary">mcbR_6</name>
    <name evidence="5" type="ORF">MAA8898_03765</name>
</gene>
<dbReference type="PRINTS" id="PR00035">
    <property type="entry name" value="HTHGNTR"/>
</dbReference>
<evidence type="ECO:0000259" key="4">
    <source>
        <dbReference type="PROSITE" id="PS50949"/>
    </source>
</evidence>
<dbReference type="GO" id="GO:0003700">
    <property type="term" value="F:DNA-binding transcription factor activity"/>
    <property type="evidence" value="ECO:0007669"/>
    <property type="project" value="InterPro"/>
</dbReference>
<dbReference type="InterPro" id="IPR036390">
    <property type="entry name" value="WH_DNA-bd_sf"/>
</dbReference>
<dbReference type="GO" id="GO:0003677">
    <property type="term" value="F:DNA binding"/>
    <property type="evidence" value="ECO:0007669"/>
    <property type="project" value="UniProtKB-KW"/>
</dbReference>
<dbReference type="SUPFAM" id="SSF46785">
    <property type="entry name" value="Winged helix' DNA-binding domain"/>
    <property type="match status" value="1"/>
</dbReference>
<dbReference type="InterPro" id="IPR011711">
    <property type="entry name" value="GntR_C"/>
</dbReference>
<dbReference type="Gene3D" id="1.10.10.10">
    <property type="entry name" value="Winged helix-like DNA-binding domain superfamily/Winged helix DNA-binding domain"/>
    <property type="match status" value="1"/>
</dbReference>
<protein>
    <submittedName>
        <fullName evidence="5">HTH-type transcriptional regulator McbR</fullName>
    </submittedName>
</protein>
<dbReference type="PANTHER" id="PTHR43537:SF50">
    <property type="entry name" value="TRANSCRIPTIONAL REGULATORY PROTEIN"/>
    <property type="match status" value="1"/>
</dbReference>
<keyword evidence="1" id="KW-0805">Transcription regulation</keyword>